<evidence type="ECO:0000256" key="1">
    <source>
        <dbReference type="ARBA" id="ARBA00003943"/>
    </source>
</evidence>
<sequence>MSSELLSNLGLFVLAVLVGFEVISKIPATLHTPMMSGANAIHGVVVVGAVIVAGLADDPFAYFLTFVAAAFAAMNVVGGYVVTDRMLGMFKARPARPAPAAADASSSAGSATTEGGAR</sequence>
<evidence type="ECO:0000256" key="2">
    <source>
        <dbReference type="ARBA" id="ARBA00004429"/>
    </source>
</evidence>
<comment type="subcellular location">
    <subcellularLocation>
        <location evidence="2">Cell inner membrane</location>
        <topology evidence="2">Multi-pass membrane protein</topology>
    </subcellularLocation>
</comment>
<keyword evidence="8" id="KW-1278">Translocase</keyword>
<evidence type="ECO:0000256" key="7">
    <source>
        <dbReference type="ARBA" id="ARBA00022857"/>
    </source>
</evidence>
<keyword evidence="10" id="KW-0520">NAD</keyword>
<feature type="transmembrane region" description="Helical" evidence="14">
    <location>
        <begin position="36"/>
        <end position="56"/>
    </location>
</feature>
<dbReference type="InterPro" id="IPR024605">
    <property type="entry name" value="NADP_transhyd_a_C"/>
</dbReference>
<feature type="region of interest" description="Disordered" evidence="13">
    <location>
        <begin position="97"/>
        <end position="118"/>
    </location>
</feature>
<keyword evidence="7" id="KW-0521">NADP</keyword>
<dbReference type="GO" id="GO:0005886">
    <property type="term" value="C:plasma membrane"/>
    <property type="evidence" value="ECO:0007669"/>
    <property type="project" value="UniProtKB-SubCell"/>
</dbReference>
<evidence type="ECO:0000256" key="14">
    <source>
        <dbReference type="SAM" id="Phobius"/>
    </source>
</evidence>
<evidence type="ECO:0000256" key="4">
    <source>
        <dbReference type="ARBA" id="ARBA00022475"/>
    </source>
</evidence>
<keyword evidence="11 14" id="KW-0472">Membrane</keyword>
<comment type="catalytic activity">
    <reaction evidence="12">
        <text>NAD(+) + NADPH + H(+)(in) = NADH + NADP(+) + H(+)(out)</text>
        <dbReference type="Rhea" id="RHEA:47992"/>
        <dbReference type="ChEBI" id="CHEBI:15378"/>
        <dbReference type="ChEBI" id="CHEBI:57540"/>
        <dbReference type="ChEBI" id="CHEBI:57783"/>
        <dbReference type="ChEBI" id="CHEBI:57945"/>
        <dbReference type="ChEBI" id="CHEBI:58349"/>
        <dbReference type="EC" id="7.1.1.1"/>
    </reaction>
</comment>
<keyword evidence="5" id="KW-0997">Cell inner membrane</keyword>
<evidence type="ECO:0000313" key="16">
    <source>
        <dbReference type="EMBL" id="RYV50522.1"/>
    </source>
</evidence>
<dbReference type="PANTHER" id="PTHR10160">
    <property type="entry name" value="NAD(P) TRANSHYDROGENASE"/>
    <property type="match status" value="1"/>
</dbReference>
<evidence type="ECO:0000256" key="3">
    <source>
        <dbReference type="ARBA" id="ARBA00012943"/>
    </source>
</evidence>
<evidence type="ECO:0000259" key="15">
    <source>
        <dbReference type="Pfam" id="PF12769"/>
    </source>
</evidence>
<evidence type="ECO:0000256" key="10">
    <source>
        <dbReference type="ARBA" id="ARBA00023027"/>
    </source>
</evidence>
<dbReference type="GO" id="GO:0008750">
    <property type="term" value="F:proton-translocating NAD(P)+ transhydrogenase activity"/>
    <property type="evidence" value="ECO:0007669"/>
    <property type="project" value="UniProtKB-EC"/>
</dbReference>
<accession>A0A4Q5MXQ6</accession>
<evidence type="ECO:0000313" key="17">
    <source>
        <dbReference type="Proteomes" id="UP000293764"/>
    </source>
</evidence>
<evidence type="ECO:0000256" key="11">
    <source>
        <dbReference type="ARBA" id="ARBA00023136"/>
    </source>
</evidence>
<evidence type="ECO:0000256" key="12">
    <source>
        <dbReference type="ARBA" id="ARBA00048202"/>
    </source>
</evidence>
<dbReference type="RefSeq" id="WP_130103186.1">
    <property type="nucleotide sequence ID" value="NZ_SDWW01000032.1"/>
</dbReference>
<keyword evidence="6 14" id="KW-0812">Transmembrane</keyword>
<name>A0A4Q5MXQ6_9MICO</name>
<feature type="compositionally biased region" description="Low complexity" evidence="13">
    <location>
        <begin position="98"/>
        <end position="118"/>
    </location>
</feature>
<gene>
    <name evidence="16" type="ORF">EUA98_13385</name>
</gene>
<proteinExistence type="predicted"/>
<evidence type="ECO:0000256" key="9">
    <source>
        <dbReference type="ARBA" id="ARBA00022989"/>
    </source>
</evidence>
<dbReference type="GO" id="GO:0050661">
    <property type="term" value="F:NADP binding"/>
    <property type="evidence" value="ECO:0007669"/>
    <property type="project" value="TreeGrafter"/>
</dbReference>
<protein>
    <recommendedName>
        <fullName evidence="3">proton-translocating NAD(P)(+) transhydrogenase</fullName>
        <ecNumber evidence="3">7.1.1.1</ecNumber>
    </recommendedName>
</protein>
<keyword evidence="17" id="KW-1185">Reference proteome</keyword>
<evidence type="ECO:0000256" key="6">
    <source>
        <dbReference type="ARBA" id="ARBA00022692"/>
    </source>
</evidence>
<reference evidence="16 17" key="1">
    <citation type="submission" date="2019-01" db="EMBL/GenBank/DDBJ databases">
        <title>Novel species of Cellulomonas.</title>
        <authorList>
            <person name="Liu Q."/>
            <person name="Xin Y.-H."/>
        </authorList>
    </citation>
    <scope>NUCLEOTIDE SEQUENCE [LARGE SCALE GENOMIC DNA]</scope>
    <source>
        <strain evidence="16 17">HLT2-17</strain>
    </source>
</reference>
<dbReference type="PANTHER" id="PTHR10160:SF19">
    <property type="entry name" value="PROTON-TRANSLOCATING NAD(P)(+) TRANSHYDROGENASE"/>
    <property type="match status" value="1"/>
</dbReference>
<evidence type="ECO:0000256" key="5">
    <source>
        <dbReference type="ARBA" id="ARBA00022519"/>
    </source>
</evidence>
<organism evidence="16 17">
    <name type="scientific">Pengzhenrongella frigida</name>
    <dbReference type="NCBI Taxonomy" id="1259133"/>
    <lineage>
        <taxon>Bacteria</taxon>
        <taxon>Bacillati</taxon>
        <taxon>Actinomycetota</taxon>
        <taxon>Actinomycetes</taxon>
        <taxon>Micrococcales</taxon>
        <taxon>Pengzhenrongella</taxon>
    </lineage>
</organism>
<feature type="transmembrane region" description="Helical" evidence="14">
    <location>
        <begin position="6"/>
        <end position="24"/>
    </location>
</feature>
<dbReference type="Proteomes" id="UP000293764">
    <property type="component" value="Unassembled WGS sequence"/>
</dbReference>
<dbReference type="Pfam" id="PF12769">
    <property type="entry name" value="PNTB_4TM"/>
    <property type="match status" value="1"/>
</dbReference>
<comment type="function">
    <text evidence="1">The transhydrogenation between NADH and NADP is coupled to respiration and ATP hydrolysis and functions as a proton pump across the membrane.</text>
</comment>
<evidence type="ECO:0000256" key="8">
    <source>
        <dbReference type="ARBA" id="ARBA00022967"/>
    </source>
</evidence>
<feature type="domain" description="NAD(P) transhydrogenase alpha subunit C-terminal" evidence="15">
    <location>
        <begin position="9"/>
        <end position="91"/>
    </location>
</feature>
<dbReference type="GO" id="GO:0006740">
    <property type="term" value="P:NADPH regeneration"/>
    <property type="evidence" value="ECO:0007669"/>
    <property type="project" value="TreeGrafter"/>
</dbReference>
<dbReference type="EMBL" id="SDWW01000032">
    <property type="protein sequence ID" value="RYV50522.1"/>
    <property type="molecule type" value="Genomic_DNA"/>
</dbReference>
<keyword evidence="4" id="KW-1003">Cell membrane</keyword>
<keyword evidence="9 14" id="KW-1133">Transmembrane helix</keyword>
<feature type="transmembrane region" description="Helical" evidence="14">
    <location>
        <begin position="62"/>
        <end position="83"/>
    </location>
</feature>
<dbReference type="AlphaFoldDB" id="A0A4Q5MXQ6"/>
<dbReference type="EC" id="7.1.1.1" evidence="3"/>
<evidence type="ECO:0000256" key="13">
    <source>
        <dbReference type="SAM" id="MobiDB-lite"/>
    </source>
</evidence>
<comment type="caution">
    <text evidence="16">The sequence shown here is derived from an EMBL/GenBank/DDBJ whole genome shotgun (WGS) entry which is preliminary data.</text>
</comment>